<dbReference type="Proteomes" id="UP000029518">
    <property type="component" value="Chromosome"/>
</dbReference>
<dbReference type="Pfam" id="PF25581">
    <property type="entry name" value="AsqO_C"/>
    <property type="match status" value="1"/>
</dbReference>
<dbReference type="AlphaFoldDB" id="A0A089L6X4"/>
<accession>A0A089L6X4</accession>
<gene>
    <name evidence="2" type="ORF">PBOR_05980</name>
</gene>
<organism evidence="2 3">
    <name type="scientific">Paenibacillus borealis</name>
    <dbReference type="NCBI Taxonomy" id="160799"/>
    <lineage>
        <taxon>Bacteria</taxon>
        <taxon>Bacillati</taxon>
        <taxon>Bacillota</taxon>
        <taxon>Bacilli</taxon>
        <taxon>Bacillales</taxon>
        <taxon>Paenibacillaceae</taxon>
        <taxon>Paenibacillus</taxon>
    </lineage>
</organism>
<evidence type="ECO:0000313" key="3">
    <source>
        <dbReference type="Proteomes" id="UP000029518"/>
    </source>
</evidence>
<dbReference type="OrthoDB" id="5491608at2"/>
<dbReference type="Gene3D" id="2.40.370.10">
    <property type="entry name" value="AttH-like domain"/>
    <property type="match status" value="1"/>
</dbReference>
<keyword evidence="3" id="KW-1185">Reference proteome</keyword>
<protein>
    <recommendedName>
        <fullName evidence="1">AsqO/PenF-like C-terminal domain-containing protein</fullName>
    </recommendedName>
</protein>
<dbReference type="HOGENOM" id="CLU_041422_0_0_9"/>
<evidence type="ECO:0000259" key="1">
    <source>
        <dbReference type="Pfam" id="PF25581"/>
    </source>
</evidence>
<sequence>MNKLVTLAHTNEDYKRLGITKEPAKWEDGMRTDGQAGSYEWWYFDSEFTDGTKIVVVFFTKYEFDLKGEACPTIRFDLTLPDGRSISKKISEEKGSTIRASKETCDVKIDRSSIQYSNGNYLIHFVDDDIEYRCTMNSIVPMWRPKTGHIFFGEKQKDFFAWFVAQPSADLEAVLTVNGQRRELVGNGYHDHNWGNAEMNRLINHWYWCRANIGPYTIISCDIIAEKKYGYTRMPLIMIAKDGKVLEDREENTRIERKDTINHPITKKFMDNQLKFIQSSGNNTSYQIEYHRESDIVASSLLDGMKLSLPMRVVVKVLKMNPTYVRSVGKVKLTVNENGKQKVYQQEGLWEQMFFSNIKDAIICE</sequence>
<dbReference type="InterPro" id="IPR023374">
    <property type="entry name" value="AttH-like_dom_sf"/>
</dbReference>
<dbReference type="RefSeq" id="WP_042210858.1">
    <property type="nucleotide sequence ID" value="NZ_CP009285.1"/>
</dbReference>
<name>A0A089L6X4_PAEBO</name>
<reference evidence="2" key="1">
    <citation type="submission" date="2014-08" db="EMBL/GenBank/DDBJ databases">
        <title>Comparative genomics of the Paenibacillus odorifer group.</title>
        <authorList>
            <person name="den Bakker H.C."/>
            <person name="Tsai Y.-C.Y.-C."/>
            <person name="Martin N."/>
            <person name="Korlach J."/>
            <person name="Wiedmann M."/>
        </authorList>
    </citation>
    <scope>NUCLEOTIDE SEQUENCE [LARGE SCALE GENOMIC DNA]</scope>
    <source>
        <strain evidence="2">DSM 13188</strain>
    </source>
</reference>
<dbReference type="KEGG" id="pbd:PBOR_05980"/>
<dbReference type="EMBL" id="CP009285">
    <property type="protein sequence ID" value="AIQ56537.1"/>
    <property type="molecule type" value="Genomic_DNA"/>
</dbReference>
<dbReference type="SUPFAM" id="SSF159245">
    <property type="entry name" value="AttH-like"/>
    <property type="match status" value="1"/>
</dbReference>
<dbReference type="InterPro" id="IPR057722">
    <property type="entry name" value="AsqO/PenF-like_C"/>
</dbReference>
<feature type="domain" description="AsqO/PenF-like C-terminal" evidence="1">
    <location>
        <begin position="203"/>
        <end position="353"/>
    </location>
</feature>
<proteinExistence type="predicted"/>
<evidence type="ECO:0000313" key="2">
    <source>
        <dbReference type="EMBL" id="AIQ56537.1"/>
    </source>
</evidence>